<dbReference type="EMBL" id="OV651814">
    <property type="protein sequence ID" value="CAH1106677.1"/>
    <property type="molecule type" value="Genomic_DNA"/>
</dbReference>
<reference evidence="2" key="1">
    <citation type="submission" date="2022-01" db="EMBL/GenBank/DDBJ databases">
        <authorList>
            <person name="King R."/>
        </authorList>
    </citation>
    <scope>NUCLEOTIDE SEQUENCE</scope>
</reference>
<sequence length="111" mass="12516">MNEKSKKKKKVVSSSESEENPQLNDSEEDLENECKNLHKTGGETFIPQSDELNKKVCTVLKPQYQLLYNNFDSSAEYFQAFTSSNKENIPQIMELVEITGGASHGIEIVQS</sequence>
<evidence type="ECO:0000313" key="2">
    <source>
        <dbReference type="EMBL" id="CAH1106677.1"/>
    </source>
</evidence>
<evidence type="ECO:0000256" key="1">
    <source>
        <dbReference type="SAM" id="MobiDB-lite"/>
    </source>
</evidence>
<dbReference type="Proteomes" id="UP001153636">
    <property type="component" value="Chromosome 2"/>
</dbReference>
<feature type="compositionally biased region" description="Basic residues" evidence="1">
    <location>
        <begin position="1"/>
        <end position="11"/>
    </location>
</feature>
<gene>
    <name evidence="2" type="ORF">PSYICH_LOCUS6579</name>
</gene>
<organism evidence="2 3">
    <name type="scientific">Psylliodes chrysocephalus</name>
    <dbReference type="NCBI Taxonomy" id="3402493"/>
    <lineage>
        <taxon>Eukaryota</taxon>
        <taxon>Metazoa</taxon>
        <taxon>Ecdysozoa</taxon>
        <taxon>Arthropoda</taxon>
        <taxon>Hexapoda</taxon>
        <taxon>Insecta</taxon>
        <taxon>Pterygota</taxon>
        <taxon>Neoptera</taxon>
        <taxon>Endopterygota</taxon>
        <taxon>Coleoptera</taxon>
        <taxon>Polyphaga</taxon>
        <taxon>Cucujiformia</taxon>
        <taxon>Chrysomeloidea</taxon>
        <taxon>Chrysomelidae</taxon>
        <taxon>Galerucinae</taxon>
        <taxon>Alticini</taxon>
        <taxon>Psylliodes</taxon>
    </lineage>
</organism>
<protein>
    <submittedName>
        <fullName evidence="2">Uncharacterized protein</fullName>
    </submittedName>
</protein>
<evidence type="ECO:0000313" key="3">
    <source>
        <dbReference type="Proteomes" id="UP001153636"/>
    </source>
</evidence>
<dbReference type="AlphaFoldDB" id="A0A9P0CNN0"/>
<proteinExistence type="predicted"/>
<feature type="region of interest" description="Disordered" evidence="1">
    <location>
        <begin position="1"/>
        <end position="46"/>
    </location>
</feature>
<name>A0A9P0CNN0_9CUCU</name>
<keyword evidence="3" id="KW-1185">Reference proteome</keyword>
<accession>A0A9P0CNN0</accession>
<dbReference type="OrthoDB" id="3066195at2759"/>